<dbReference type="Gene3D" id="3.40.190.150">
    <property type="entry name" value="Bordetella uptake gene, domain 1"/>
    <property type="match status" value="1"/>
</dbReference>
<evidence type="ECO:0000256" key="1">
    <source>
        <dbReference type="ARBA" id="ARBA00006987"/>
    </source>
</evidence>
<keyword evidence="4" id="KW-1185">Reference proteome</keyword>
<dbReference type="AlphaFoldDB" id="A0AAE3IV65"/>
<reference evidence="3" key="1">
    <citation type="submission" date="2022-10" db="EMBL/GenBank/DDBJ databases">
        <title>Description of Fervidibacillus gen. nov. in the family Fervidibacillaceae fam. nov. with two species, Fervidibacillus albus sp. nov., and Fervidibacillus halotolerans sp. nov., isolated from tidal flat sediments.</title>
        <authorList>
            <person name="Kwon K.K."/>
            <person name="Yang S.-H."/>
        </authorList>
    </citation>
    <scope>NUCLEOTIDE SEQUENCE</scope>
    <source>
        <strain evidence="3">JCM 19140</strain>
    </source>
</reference>
<dbReference type="InterPro" id="IPR042100">
    <property type="entry name" value="Bug_dom1"/>
</dbReference>
<dbReference type="EMBL" id="JAOUSF010000001">
    <property type="protein sequence ID" value="MCU9612645.1"/>
    <property type="molecule type" value="Genomic_DNA"/>
</dbReference>
<dbReference type="PANTHER" id="PTHR42928">
    <property type="entry name" value="TRICARBOXYLATE-BINDING PROTEIN"/>
    <property type="match status" value="1"/>
</dbReference>
<feature type="signal peptide" evidence="2">
    <location>
        <begin position="1"/>
        <end position="21"/>
    </location>
</feature>
<accession>A0AAE3IV65</accession>
<dbReference type="PROSITE" id="PS51257">
    <property type="entry name" value="PROKAR_LIPOPROTEIN"/>
    <property type="match status" value="1"/>
</dbReference>
<sequence>MNRKASLLWSVLAVITLLLSACNGGNSPSSSNDNGEYNAKKQAVELVAPADPGSGWDTTARAIAQTLEKEKLINFPLQVLNEPGATGAVSLSQLVTQHKGDDLKLSITSTPILSNYYYGNSEYSYKDVTMIARLITEYYVIVVPTDSPFQTLDDLLQAINDDPANIALGAAGDDRLPFALIVHESGGDAKKVKFIDYPNGGGDIANALLNGDLDAGISGVSEFRGQIEAGNFRALAVTSKERLKGSVSEIPTVIEQGIDVEFGNWRAIMGPPGMSETAIKYWEDIIKTTLESETFQQFAENNQWDITYLVGDEFQEYLKQSDSDIKTGLEITGQIE</sequence>
<dbReference type="PIRSF" id="PIRSF017082">
    <property type="entry name" value="YflP"/>
    <property type="match status" value="1"/>
</dbReference>
<comment type="caution">
    <text evidence="3">The sequence shown here is derived from an EMBL/GenBank/DDBJ whole genome shotgun (WGS) entry which is preliminary data.</text>
</comment>
<protein>
    <submittedName>
        <fullName evidence="3">Tripartite tricarboxylate transporter substrate-binding protein</fullName>
    </submittedName>
</protein>
<dbReference type="InterPro" id="IPR005064">
    <property type="entry name" value="BUG"/>
</dbReference>
<dbReference type="Gene3D" id="3.40.190.10">
    <property type="entry name" value="Periplasmic binding protein-like II"/>
    <property type="match status" value="1"/>
</dbReference>
<gene>
    <name evidence="3" type="ORF">OEV98_03580</name>
</gene>
<dbReference type="CDD" id="cd07012">
    <property type="entry name" value="PBP2_Bug_TTT"/>
    <property type="match status" value="1"/>
</dbReference>
<name>A0AAE3IV65_9BACI</name>
<comment type="similarity">
    <text evidence="1">Belongs to the UPF0065 (bug) family.</text>
</comment>
<dbReference type="PANTHER" id="PTHR42928:SF3">
    <property type="entry name" value="UPF0065 PROTEIN YFLP"/>
    <property type="match status" value="1"/>
</dbReference>
<dbReference type="Pfam" id="PF03401">
    <property type="entry name" value="TctC"/>
    <property type="match status" value="1"/>
</dbReference>
<organism evidence="3 4">
    <name type="scientific">Perspicuibacillus lycopersici</name>
    <dbReference type="NCBI Taxonomy" id="1325689"/>
    <lineage>
        <taxon>Bacteria</taxon>
        <taxon>Bacillati</taxon>
        <taxon>Bacillota</taxon>
        <taxon>Bacilli</taxon>
        <taxon>Bacillales</taxon>
        <taxon>Bacillaceae</taxon>
        <taxon>Perspicuibacillus</taxon>
    </lineage>
</organism>
<dbReference type="Proteomes" id="UP001209318">
    <property type="component" value="Unassembled WGS sequence"/>
</dbReference>
<keyword evidence="2" id="KW-0732">Signal</keyword>
<proteinExistence type="inferred from homology"/>
<evidence type="ECO:0000313" key="3">
    <source>
        <dbReference type="EMBL" id="MCU9612645.1"/>
    </source>
</evidence>
<evidence type="ECO:0000313" key="4">
    <source>
        <dbReference type="Proteomes" id="UP001209318"/>
    </source>
</evidence>
<evidence type="ECO:0000256" key="2">
    <source>
        <dbReference type="SAM" id="SignalP"/>
    </source>
</evidence>
<dbReference type="SUPFAM" id="SSF53850">
    <property type="entry name" value="Periplasmic binding protein-like II"/>
    <property type="match status" value="1"/>
</dbReference>
<feature type="chain" id="PRO_5042124133" evidence="2">
    <location>
        <begin position="22"/>
        <end position="336"/>
    </location>
</feature>
<dbReference type="RefSeq" id="WP_263071829.1">
    <property type="nucleotide sequence ID" value="NZ_JAOUSF010000001.1"/>
</dbReference>